<sequence length="441" mass="49275">MASLDTLWIMGLKKDFEHAVATITDHDFAPRDEIISMADTARHLNSLLSAYDLTFCNDRRLLSAAIQLGNMLYTFFDTPNRMPITHWNSTKATHGDPQETAQKSTIADLTSCNLAFTRLSQLTGNMRFYDATTHITRMLATQQNDTKIPGLWPTTINPTTADFTSANAFTPDTLSHAHLAQMSQLLHQYHASTPHASMLQTATEVTIRDIVFRPVTPTNESILAASSAYTIVLPKTKMRQVTLTHNITASSCSLGGTLALSAALSNGGEKDRLLTYARLLTQGCIWMSLHAPPSSSSSPSQHTDIKMMPDIFSVLACSSSALDNMDEDCSFDPTVWRKQEYPGFEVVFDSKKLVRPEVIQSVFYMWRVTGEREWLDVAWEMWESVDKSVRKGLGHHGDDEEMRMVVQTLKYFYLVFSTPNELSLDEWVIGSDGHAFRVSGA</sequence>
<dbReference type="EC" id="3.2.1.-" evidence="8"/>
<name>A0A6S6W2Z8_9PLEO</name>
<dbReference type="SUPFAM" id="SSF48225">
    <property type="entry name" value="Seven-hairpin glycosidases"/>
    <property type="match status" value="1"/>
</dbReference>
<comment type="pathway">
    <text evidence="2">Protein modification; protein glycosylation.</text>
</comment>
<comment type="cofactor">
    <cofactor evidence="1 6">
        <name>Ca(2+)</name>
        <dbReference type="ChEBI" id="CHEBI:29108"/>
    </cofactor>
</comment>
<dbReference type="GO" id="GO:0005975">
    <property type="term" value="P:carbohydrate metabolic process"/>
    <property type="evidence" value="ECO:0007669"/>
    <property type="project" value="InterPro"/>
</dbReference>
<protein>
    <recommendedName>
        <fullName evidence="8">alpha-1,2-Mannosidase</fullName>
        <ecNumber evidence="8">3.2.1.-</ecNumber>
    </recommendedName>
</protein>
<dbReference type="InterPro" id="IPR036026">
    <property type="entry name" value="Seven-hairpin_glycosidases"/>
</dbReference>
<evidence type="ECO:0000256" key="8">
    <source>
        <dbReference type="RuleBase" id="RU361193"/>
    </source>
</evidence>
<dbReference type="AlphaFoldDB" id="A0A6S6W2Z8"/>
<dbReference type="PANTHER" id="PTHR11742">
    <property type="entry name" value="MANNOSYL-OLIGOSACCHARIDE ALPHA-1,2-MANNOSIDASE-RELATED"/>
    <property type="match status" value="1"/>
</dbReference>
<evidence type="ECO:0000256" key="5">
    <source>
        <dbReference type="ARBA" id="ARBA00023157"/>
    </source>
</evidence>
<evidence type="ECO:0000256" key="4">
    <source>
        <dbReference type="ARBA" id="ARBA00022801"/>
    </source>
</evidence>
<evidence type="ECO:0000313" key="9">
    <source>
        <dbReference type="EMBL" id="CAE7178829.1"/>
    </source>
</evidence>
<dbReference type="Gene3D" id="1.50.10.10">
    <property type="match status" value="1"/>
</dbReference>
<dbReference type="InterPro" id="IPR012341">
    <property type="entry name" value="6hp_glycosidase-like_sf"/>
</dbReference>
<evidence type="ECO:0000256" key="2">
    <source>
        <dbReference type="ARBA" id="ARBA00004922"/>
    </source>
</evidence>
<dbReference type="GO" id="GO:0005509">
    <property type="term" value="F:calcium ion binding"/>
    <property type="evidence" value="ECO:0007669"/>
    <property type="project" value="InterPro"/>
</dbReference>
<dbReference type="Proteomes" id="UP000472372">
    <property type="component" value="Chromosome 5"/>
</dbReference>
<dbReference type="PRINTS" id="PR00747">
    <property type="entry name" value="GLYHDRLASE47"/>
</dbReference>
<keyword evidence="6" id="KW-0479">Metal-binding</keyword>
<keyword evidence="4 8" id="KW-0378">Hydrolase</keyword>
<feature type="binding site" evidence="6">
    <location>
        <position position="431"/>
    </location>
    <ligand>
        <name>Ca(2+)</name>
        <dbReference type="ChEBI" id="CHEBI:29108"/>
    </ligand>
</feature>
<keyword evidence="8" id="KW-0326">Glycosidase</keyword>
<reference evidence="9" key="1">
    <citation type="submission" date="2021-02" db="EMBL/GenBank/DDBJ databases">
        <authorList>
            <person name="Syme A R."/>
            <person name="Syme A R."/>
            <person name="Moolhuijzen P."/>
        </authorList>
    </citation>
    <scope>NUCLEOTIDE SEQUENCE</scope>
    <source>
        <strain evidence="9">W1-1</strain>
    </source>
</reference>
<dbReference type="GO" id="GO:0036503">
    <property type="term" value="P:ERAD pathway"/>
    <property type="evidence" value="ECO:0007669"/>
    <property type="project" value="UniProtKB-ARBA"/>
</dbReference>
<feature type="disulfide bond" evidence="7">
    <location>
        <begin position="252"/>
        <end position="284"/>
    </location>
</feature>
<dbReference type="UniPathway" id="UPA00378"/>
<keyword evidence="6" id="KW-0106">Calcium</keyword>
<accession>A0A6S6W2Z8</accession>
<proteinExistence type="inferred from homology"/>
<evidence type="ECO:0000256" key="6">
    <source>
        <dbReference type="PIRSR" id="PIRSR601382-2"/>
    </source>
</evidence>
<evidence type="ECO:0000256" key="3">
    <source>
        <dbReference type="ARBA" id="ARBA00007658"/>
    </source>
</evidence>
<dbReference type="InterPro" id="IPR050749">
    <property type="entry name" value="Glycosyl_Hydrolase_47"/>
</dbReference>
<dbReference type="InterPro" id="IPR001382">
    <property type="entry name" value="Glyco_hydro_47"/>
</dbReference>
<dbReference type="PANTHER" id="PTHR11742:SF89">
    <property type="entry name" value="ALPHA-1,2-MANNOSIDASE"/>
    <property type="match status" value="1"/>
</dbReference>
<comment type="similarity">
    <text evidence="3 8">Belongs to the glycosyl hydrolase 47 family.</text>
</comment>
<dbReference type="EMBL" id="HG992981">
    <property type="protein sequence ID" value="CAE7178829.1"/>
    <property type="molecule type" value="Genomic_DNA"/>
</dbReference>
<evidence type="ECO:0000256" key="7">
    <source>
        <dbReference type="PIRSR" id="PIRSR601382-3"/>
    </source>
</evidence>
<organism evidence="9 10">
    <name type="scientific">Pyrenophora teres f. teres</name>
    <dbReference type="NCBI Taxonomy" id="97479"/>
    <lineage>
        <taxon>Eukaryota</taxon>
        <taxon>Fungi</taxon>
        <taxon>Dikarya</taxon>
        <taxon>Ascomycota</taxon>
        <taxon>Pezizomycotina</taxon>
        <taxon>Dothideomycetes</taxon>
        <taxon>Pleosporomycetidae</taxon>
        <taxon>Pleosporales</taxon>
        <taxon>Pleosporineae</taxon>
        <taxon>Pleosporaceae</taxon>
        <taxon>Pyrenophora</taxon>
    </lineage>
</organism>
<gene>
    <name evidence="9" type="ORF">PTTW11_06432</name>
</gene>
<dbReference type="Pfam" id="PF01532">
    <property type="entry name" value="Glyco_hydro_47"/>
    <property type="match status" value="1"/>
</dbReference>
<dbReference type="GO" id="GO:0016020">
    <property type="term" value="C:membrane"/>
    <property type="evidence" value="ECO:0007669"/>
    <property type="project" value="InterPro"/>
</dbReference>
<evidence type="ECO:0000313" key="10">
    <source>
        <dbReference type="Proteomes" id="UP000472372"/>
    </source>
</evidence>
<dbReference type="GO" id="GO:0005783">
    <property type="term" value="C:endoplasmic reticulum"/>
    <property type="evidence" value="ECO:0007669"/>
    <property type="project" value="TreeGrafter"/>
</dbReference>
<keyword evidence="5 7" id="KW-1015">Disulfide bond</keyword>
<dbReference type="GO" id="GO:0004571">
    <property type="term" value="F:mannosyl-oligosaccharide 1,2-alpha-mannosidase activity"/>
    <property type="evidence" value="ECO:0007669"/>
    <property type="project" value="InterPro"/>
</dbReference>
<evidence type="ECO:0000256" key="1">
    <source>
        <dbReference type="ARBA" id="ARBA00001913"/>
    </source>
</evidence>